<sequence>MAITFFSLPGELRDKVYRHYFEADGGYARENPHLRVERRVDLMGCVYATLASPSCVANHFQSSDDQPERLRPFPHELRRRITQWLLDALAVTEVGIPADAYTLVLQAGSYQDYFTDQFQRQIHQEIAWNKAFKVLNQAYPFNGPVRKFHQDIQLGMIDPQEVDAIETLLNGTSPILRTDFNIGVAQEYDSIVNDTGHLHVGEWMFTLSSTLRNSSQRPTHEVDYRTRLSQNFEIQTD</sequence>
<evidence type="ECO:0000313" key="2">
    <source>
        <dbReference type="Proteomes" id="UP000537989"/>
    </source>
</evidence>
<name>A0AAN5Z5W3_FUSAU</name>
<protein>
    <submittedName>
        <fullName evidence="1">Uncharacterized protein</fullName>
    </submittedName>
</protein>
<comment type="caution">
    <text evidence="1">The sequence shown here is derived from an EMBL/GenBank/DDBJ whole genome shotgun (WGS) entry which is preliminary data.</text>
</comment>
<dbReference type="Proteomes" id="UP000537989">
    <property type="component" value="Unassembled WGS sequence"/>
</dbReference>
<gene>
    <name evidence="1" type="ORF">FAUST_7765</name>
</gene>
<evidence type="ECO:0000313" key="1">
    <source>
        <dbReference type="EMBL" id="KAF5234179.1"/>
    </source>
</evidence>
<reference evidence="1 2" key="1">
    <citation type="submission" date="2020-02" db="EMBL/GenBank/DDBJ databases">
        <title>Identification and distribution of gene clusters putatively required for synthesis of sphingolipid metabolism inhibitors in phylogenetically diverse species of the filamentous fungus Fusarium.</title>
        <authorList>
            <person name="Kim H.-S."/>
            <person name="Busman M."/>
            <person name="Brown D.W."/>
            <person name="Divon H."/>
            <person name="Uhlig S."/>
            <person name="Proctor R.H."/>
        </authorList>
    </citation>
    <scope>NUCLEOTIDE SEQUENCE [LARGE SCALE GENOMIC DNA]</scope>
    <source>
        <strain evidence="1 2">NRRL 2903</strain>
    </source>
</reference>
<organism evidence="1 2">
    <name type="scientific">Fusarium austroamericanum</name>
    <dbReference type="NCBI Taxonomy" id="282268"/>
    <lineage>
        <taxon>Eukaryota</taxon>
        <taxon>Fungi</taxon>
        <taxon>Dikarya</taxon>
        <taxon>Ascomycota</taxon>
        <taxon>Pezizomycotina</taxon>
        <taxon>Sordariomycetes</taxon>
        <taxon>Hypocreomycetidae</taxon>
        <taxon>Hypocreales</taxon>
        <taxon>Nectriaceae</taxon>
        <taxon>Fusarium</taxon>
    </lineage>
</organism>
<proteinExistence type="predicted"/>
<dbReference type="AlphaFoldDB" id="A0AAN5Z5W3"/>
<dbReference type="EMBL" id="JAAMOD010000239">
    <property type="protein sequence ID" value="KAF5234179.1"/>
    <property type="molecule type" value="Genomic_DNA"/>
</dbReference>
<keyword evidence="2" id="KW-1185">Reference proteome</keyword>
<accession>A0AAN5Z5W3</accession>